<dbReference type="RefSeq" id="WP_074652398.1">
    <property type="nucleotide sequence ID" value="NZ_FNSD01000001.1"/>
</dbReference>
<dbReference type="PANTHER" id="PTHR12110:SF53">
    <property type="entry name" value="BLR5974 PROTEIN"/>
    <property type="match status" value="1"/>
</dbReference>
<dbReference type="Proteomes" id="UP000182409">
    <property type="component" value="Unassembled WGS sequence"/>
</dbReference>
<accession>A0A1H4JR77</accession>
<dbReference type="PROSITE" id="PS51318">
    <property type="entry name" value="TAT"/>
    <property type="match status" value="1"/>
</dbReference>
<dbReference type="PANTHER" id="PTHR12110">
    <property type="entry name" value="HYDROXYPYRUVATE ISOMERASE"/>
    <property type="match status" value="1"/>
</dbReference>
<gene>
    <name evidence="2" type="ORF">SAMN05443244_0737</name>
</gene>
<evidence type="ECO:0000259" key="1">
    <source>
        <dbReference type="Pfam" id="PF01261"/>
    </source>
</evidence>
<sequence>MTSRTEMTNSLDRRNFLRGAGGAVAATLLAGPAAEAAGQSLPKGGTPEPITHAGVKRALSDHEKVARIASNSYPIRWIFKNRGNVGDKATVDKMQAKYGTITMLDFPAFTKKTFEGVTKMDMWSSLFGDANDESQYVKSTIFGYDGKPRDITEFDPSKPNARKWLERMAAKQKAEGVFCHHISNNAPRDICELDETKRRAGVEVAKKWLDGAAIIGAKSMRVNSGGPRIAPWPEPNETSYPKNPKLEQYLAKCIESFQEMAEYGSKLGVKVTLENHWGLTANPINIKIIVDEVNSPFCEASPDFCNWEHKYLLYHALADLAPYAHTTCHAKFWDRWENPDVQRNVRIMLNSGYEGVFALEYEDGPWDGIEGAQYLYREVMAAL</sequence>
<dbReference type="InterPro" id="IPR013022">
    <property type="entry name" value="Xyl_isomerase-like_TIM-brl"/>
</dbReference>
<feature type="domain" description="Xylose isomerase-like TIM barrel" evidence="1">
    <location>
        <begin position="157"/>
        <end position="365"/>
    </location>
</feature>
<dbReference type="InterPro" id="IPR036237">
    <property type="entry name" value="Xyl_isomerase-like_sf"/>
</dbReference>
<dbReference type="EMBL" id="FNSD01000001">
    <property type="protein sequence ID" value="SEB48102.1"/>
    <property type="molecule type" value="Genomic_DNA"/>
</dbReference>
<keyword evidence="2" id="KW-0413">Isomerase</keyword>
<dbReference type="AlphaFoldDB" id="A0A1H4JR77"/>
<name>A0A1H4JR77_9BACT</name>
<organism evidence="2 3">
    <name type="scientific">Terriglobus roseus</name>
    <dbReference type="NCBI Taxonomy" id="392734"/>
    <lineage>
        <taxon>Bacteria</taxon>
        <taxon>Pseudomonadati</taxon>
        <taxon>Acidobacteriota</taxon>
        <taxon>Terriglobia</taxon>
        <taxon>Terriglobales</taxon>
        <taxon>Acidobacteriaceae</taxon>
        <taxon>Terriglobus</taxon>
    </lineage>
</organism>
<dbReference type="Gene3D" id="3.20.20.150">
    <property type="entry name" value="Divalent-metal-dependent TIM barrel enzymes"/>
    <property type="match status" value="1"/>
</dbReference>
<proteinExistence type="predicted"/>
<dbReference type="InterPro" id="IPR050312">
    <property type="entry name" value="IolE/XylAMocC-like"/>
</dbReference>
<protein>
    <submittedName>
        <fullName evidence="2">Sugar phosphate isomerase/epimerase</fullName>
    </submittedName>
</protein>
<dbReference type="InterPro" id="IPR006311">
    <property type="entry name" value="TAT_signal"/>
</dbReference>
<dbReference type="OrthoDB" id="9810637at2"/>
<dbReference type="GO" id="GO:0016853">
    <property type="term" value="F:isomerase activity"/>
    <property type="evidence" value="ECO:0007669"/>
    <property type="project" value="UniProtKB-KW"/>
</dbReference>
<dbReference type="SUPFAM" id="SSF51658">
    <property type="entry name" value="Xylose isomerase-like"/>
    <property type="match status" value="1"/>
</dbReference>
<evidence type="ECO:0000313" key="3">
    <source>
        <dbReference type="Proteomes" id="UP000182409"/>
    </source>
</evidence>
<reference evidence="2 3" key="1">
    <citation type="submission" date="2016-10" db="EMBL/GenBank/DDBJ databases">
        <authorList>
            <person name="de Groot N.N."/>
        </authorList>
    </citation>
    <scope>NUCLEOTIDE SEQUENCE [LARGE SCALE GENOMIC DNA]</scope>
    <source>
        <strain evidence="2 3">AB35.6</strain>
    </source>
</reference>
<dbReference type="Pfam" id="PF01261">
    <property type="entry name" value="AP_endonuc_2"/>
    <property type="match status" value="1"/>
</dbReference>
<evidence type="ECO:0000313" key="2">
    <source>
        <dbReference type="EMBL" id="SEB48102.1"/>
    </source>
</evidence>